<feature type="compositionally biased region" description="Polar residues" evidence="1">
    <location>
        <begin position="72"/>
        <end position="86"/>
    </location>
</feature>
<feature type="compositionally biased region" description="Basic and acidic residues" evidence="1">
    <location>
        <begin position="55"/>
        <end position="71"/>
    </location>
</feature>
<feature type="compositionally biased region" description="Polar residues" evidence="1">
    <location>
        <begin position="155"/>
        <end position="164"/>
    </location>
</feature>
<feature type="compositionally biased region" description="Polar residues" evidence="1">
    <location>
        <begin position="102"/>
        <end position="116"/>
    </location>
</feature>
<dbReference type="Proteomes" id="UP000602510">
    <property type="component" value="Unassembled WGS sequence"/>
</dbReference>
<evidence type="ECO:0000313" key="3">
    <source>
        <dbReference type="EMBL" id="KAF4129480.1"/>
    </source>
</evidence>
<accession>A0A833T701</accession>
<dbReference type="EMBL" id="JAACNO010002958">
    <property type="protein sequence ID" value="KAF4129480.1"/>
    <property type="molecule type" value="Genomic_DNA"/>
</dbReference>
<feature type="region of interest" description="Disordered" evidence="1">
    <location>
        <begin position="1"/>
        <end position="174"/>
    </location>
</feature>
<feature type="compositionally biased region" description="Low complexity" evidence="1">
    <location>
        <begin position="142"/>
        <end position="154"/>
    </location>
</feature>
<feature type="compositionally biased region" description="Low complexity" evidence="1">
    <location>
        <begin position="10"/>
        <end position="30"/>
    </location>
</feature>
<evidence type="ECO:0000313" key="2">
    <source>
        <dbReference type="EMBL" id="KAF4037979.1"/>
    </source>
</evidence>
<gene>
    <name evidence="2" type="ORF">GN244_ATG09917</name>
    <name evidence="3" type="ORF">GN958_ATG21339</name>
</gene>
<comment type="caution">
    <text evidence="2">The sequence shown here is derived from an EMBL/GenBank/DDBJ whole genome shotgun (WGS) entry which is preliminary data.</text>
</comment>
<dbReference type="Proteomes" id="UP000704712">
    <property type="component" value="Unassembled WGS sequence"/>
</dbReference>
<dbReference type="EMBL" id="WSZM01000222">
    <property type="protein sequence ID" value="KAF4037979.1"/>
    <property type="molecule type" value="Genomic_DNA"/>
</dbReference>
<evidence type="ECO:0000313" key="4">
    <source>
        <dbReference type="Proteomes" id="UP000602510"/>
    </source>
</evidence>
<keyword evidence="4" id="KW-1185">Reference proteome</keyword>
<name>A0A833T701_PHYIN</name>
<feature type="compositionally biased region" description="Basic and acidic residues" evidence="1">
    <location>
        <begin position="165"/>
        <end position="174"/>
    </location>
</feature>
<proteinExistence type="predicted"/>
<organism evidence="2 4">
    <name type="scientific">Phytophthora infestans</name>
    <name type="common">Potato late blight agent</name>
    <name type="synonym">Botrytis infestans</name>
    <dbReference type="NCBI Taxonomy" id="4787"/>
    <lineage>
        <taxon>Eukaryota</taxon>
        <taxon>Sar</taxon>
        <taxon>Stramenopiles</taxon>
        <taxon>Oomycota</taxon>
        <taxon>Peronosporomycetes</taxon>
        <taxon>Peronosporales</taxon>
        <taxon>Peronosporaceae</taxon>
        <taxon>Phytophthora</taxon>
    </lineage>
</organism>
<reference evidence="2" key="1">
    <citation type="submission" date="2020-04" db="EMBL/GenBank/DDBJ databases">
        <title>Hybrid Assembly of Korean Phytophthora infestans isolates.</title>
        <authorList>
            <person name="Prokchorchik M."/>
            <person name="Lee Y."/>
            <person name="Seo J."/>
            <person name="Cho J.-H."/>
            <person name="Park Y.-E."/>
            <person name="Jang D.-C."/>
            <person name="Im J.-S."/>
            <person name="Choi J.-G."/>
            <person name="Park H.-J."/>
            <person name="Lee G.-B."/>
            <person name="Lee Y.-G."/>
            <person name="Hong S.-Y."/>
            <person name="Cho K."/>
            <person name="Sohn K.H."/>
        </authorList>
    </citation>
    <scope>NUCLEOTIDE SEQUENCE</scope>
    <source>
        <strain evidence="2">KR_1_A1</strain>
        <strain evidence="3">KR_2_A2</strain>
    </source>
</reference>
<protein>
    <submittedName>
        <fullName evidence="2">Uncharacterized protein</fullName>
    </submittedName>
</protein>
<evidence type="ECO:0000256" key="1">
    <source>
        <dbReference type="SAM" id="MobiDB-lite"/>
    </source>
</evidence>
<sequence length="174" mass="17585">MTGAGGASGGQASRKSAEETNTAAPTEAITQAGNGHFLPTQPNGPDGASVSKASVDARAETKSSKPPEHTTSDTANARESSITTTGVDAGTVASTEAKLPSDPQTSESLKSDSLLTPSLRRTKTADRALDISGDEPGVTDNTTSTAPSPSCATSLETSAHNVSRSTDDRAKKKV</sequence>
<dbReference type="AlphaFoldDB" id="A0A833T701"/>